<dbReference type="Gene3D" id="3.30.230.10">
    <property type="match status" value="1"/>
</dbReference>
<dbReference type="Gene3D" id="3.40.50.300">
    <property type="entry name" value="P-loop containing nucleotide triphosphate hydrolases"/>
    <property type="match status" value="1"/>
</dbReference>
<comment type="caution">
    <text evidence="5">The sequence shown here is derived from an EMBL/GenBank/DDBJ whole genome shotgun (WGS) entry which is preliminary data.</text>
</comment>
<dbReference type="AlphaFoldDB" id="A0A7X1B0M6"/>
<gene>
    <name evidence="5" type="ORF">H5P30_11245</name>
</gene>
<organism evidence="5 6">
    <name type="scientific">Puniceicoccus vermicola</name>
    <dbReference type="NCBI Taxonomy" id="388746"/>
    <lineage>
        <taxon>Bacteria</taxon>
        <taxon>Pseudomonadati</taxon>
        <taxon>Verrucomicrobiota</taxon>
        <taxon>Opitutia</taxon>
        <taxon>Puniceicoccales</taxon>
        <taxon>Puniceicoccaceae</taxon>
        <taxon>Puniceicoccus</taxon>
    </lineage>
</organism>
<dbReference type="GO" id="GO:0003677">
    <property type="term" value="F:DNA binding"/>
    <property type="evidence" value="ECO:0007669"/>
    <property type="project" value="InterPro"/>
</dbReference>
<keyword evidence="6" id="KW-1185">Reference proteome</keyword>
<dbReference type="InterPro" id="IPR020568">
    <property type="entry name" value="Ribosomal_Su5_D2-typ_SF"/>
</dbReference>
<evidence type="ECO:0000256" key="3">
    <source>
        <dbReference type="ARBA" id="ARBA00022840"/>
    </source>
</evidence>
<dbReference type="Pfam" id="PF01078">
    <property type="entry name" value="Mg_chelatase"/>
    <property type="match status" value="1"/>
</dbReference>
<dbReference type="InterPro" id="IPR045006">
    <property type="entry name" value="CHLI-like"/>
</dbReference>
<dbReference type="Pfam" id="PF13335">
    <property type="entry name" value="Mg_chelatase_C"/>
    <property type="match status" value="1"/>
</dbReference>
<dbReference type="InterPro" id="IPR014721">
    <property type="entry name" value="Ribsml_uS5_D2-typ_fold_subgr"/>
</dbReference>
<dbReference type="SMART" id="SM00382">
    <property type="entry name" value="AAA"/>
    <property type="match status" value="1"/>
</dbReference>
<dbReference type="InterPro" id="IPR001208">
    <property type="entry name" value="MCM_dom"/>
</dbReference>
<dbReference type="PANTHER" id="PTHR32039:SF7">
    <property type="entry name" value="COMPETENCE PROTEIN COMM"/>
    <property type="match status" value="1"/>
</dbReference>
<proteinExistence type="inferred from homology"/>
<evidence type="ECO:0000256" key="1">
    <source>
        <dbReference type="ARBA" id="ARBA00006354"/>
    </source>
</evidence>
<dbReference type="PANTHER" id="PTHR32039">
    <property type="entry name" value="MAGNESIUM-CHELATASE SUBUNIT CHLI"/>
    <property type="match status" value="1"/>
</dbReference>
<dbReference type="InterPro" id="IPR003593">
    <property type="entry name" value="AAA+_ATPase"/>
</dbReference>
<dbReference type="EMBL" id="JACHVA010000086">
    <property type="protein sequence ID" value="MBC2602353.1"/>
    <property type="molecule type" value="Genomic_DNA"/>
</dbReference>
<evidence type="ECO:0000259" key="4">
    <source>
        <dbReference type="SMART" id="SM00382"/>
    </source>
</evidence>
<dbReference type="SUPFAM" id="SSF54211">
    <property type="entry name" value="Ribosomal protein S5 domain 2-like"/>
    <property type="match status" value="1"/>
</dbReference>
<dbReference type="SUPFAM" id="SSF52540">
    <property type="entry name" value="P-loop containing nucleoside triphosphate hydrolases"/>
    <property type="match status" value="1"/>
</dbReference>
<accession>A0A7X1B0M6</accession>
<keyword evidence="3" id="KW-0067">ATP-binding</keyword>
<evidence type="ECO:0000313" key="5">
    <source>
        <dbReference type="EMBL" id="MBC2602353.1"/>
    </source>
</evidence>
<feature type="domain" description="AAA+ ATPase" evidence="4">
    <location>
        <begin position="215"/>
        <end position="399"/>
    </location>
</feature>
<dbReference type="InterPro" id="IPR000523">
    <property type="entry name" value="Mg_chelatse_chII-like_cat_dom"/>
</dbReference>
<protein>
    <submittedName>
        <fullName evidence="5">YifB family Mg chelatase-like AAA ATPase</fullName>
    </submittedName>
</protein>
<dbReference type="InterPro" id="IPR004482">
    <property type="entry name" value="Mg_chelat-rel"/>
</dbReference>
<evidence type="ECO:0000256" key="2">
    <source>
        <dbReference type="ARBA" id="ARBA00022741"/>
    </source>
</evidence>
<dbReference type="NCBIfam" id="TIGR00368">
    <property type="entry name" value="YifB family Mg chelatase-like AAA ATPase"/>
    <property type="match status" value="1"/>
</dbReference>
<dbReference type="InterPro" id="IPR025158">
    <property type="entry name" value="Mg_chelat-rel_C"/>
</dbReference>
<sequence>MLAVVQSGALSGIDGLPVQVEVNTGEVGDPKLVLVGLPDAAVKESQDRVTSALANSGFDIPRTRTTINLAPGHLRKEGPIFDLPIALGILSATSQLRTDIMERFLIAGELRLSGRTCPIRGGLSLAILARNEGKDGILLPRKTAQEAALVADIPVYPVDSLEQAASFLDGRIQIEPARPEQSPFTQRRPTGESVDFSEIKGQQALRRAVEIAVAGGHNLLIIGPPGSGKSMIAKRIPTIMPEPTLEEYLEILRIHSAAGITRNENSGQWFERPFRSPHHTISDVGLLGGGSIPGPGEISLAHNGVLFLDELPEFRRSTLEVLRQPLEDGQVTISRSAGKITLPSSIMLVAAMNPTPDGYTGAEGRESRSTPAQIQRYRSKISGPLLDRIDIHVEAPALSIDELRTEKEGEKSATIRERIVEARGLQLDRFQGTRATANALMSHRQIREYCRLDKSLGDLLQNAMEELSLSARAYDRILKVSRTIADLAKSEKIEGNHLLEAIQYRSLDRNLFY</sequence>
<dbReference type="Pfam" id="PF13541">
    <property type="entry name" value="ChlI"/>
    <property type="match status" value="1"/>
</dbReference>
<dbReference type="Proteomes" id="UP000525652">
    <property type="component" value="Unassembled WGS sequence"/>
</dbReference>
<dbReference type="PRINTS" id="PR01657">
    <property type="entry name" value="MCMFAMILY"/>
</dbReference>
<evidence type="ECO:0000313" key="6">
    <source>
        <dbReference type="Proteomes" id="UP000525652"/>
    </source>
</evidence>
<name>A0A7X1B0M6_9BACT</name>
<keyword evidence="2" id="KW-0547">Nucleotide-binding</keyword>
<dbReference type="RefSeq" id="WP_185693042.1">
    <property type="nucleotide sequence ID" value="NZ_JACHVA010000086.1"/>
</dbReference>
<dbReference type="InterPro" id="IPR027417">
    <property type="entry name" value="P-loop_NTPase"/>
</dbReference>
<dbReference type="GO" id="GO:0005524">
    <property type="term" value="F:ATP binding"/>
    <property type="evidence" value="ECO:0007669"/>
    <property type="project" value="UniProtKB-KW"/>
</dbReference>
<reference evidence="5 6" key="1">
    <citation type="submission" date="2020-07" db="EMBL/GenBank/DDBJ databases">
        <authorList>
            <person name="Feng X."/>
        </authorList>
    </citation>
    <scope>NUCLEOTIDE SEQUENCE [LARGE SCALE GENOMIC DNA]</scope>
    <source>
        <strain evidence="5 6">JCM14086</strain>
    </source>
</reference>
<comment type="similarity">
    <text evidence="1">Belongs to the Mg-chelatase subunits D/I family. ComM subfamily.</text>
</comment>